<proteinExistence type="predicted"/>
<feature type="region of interest" description="Disordered" evidence="1">
    <location>
        <begin position="1"/>
        <end position="21"/>
    </location>
</feature>
<dbReference type="Proteomes" id="UP000252124">
    <property type="component" value="Unassembled WGS sequence"/>
</dbReference>
<protein>
    <submittedName>
        <fullName evidence="2">Uncharacterized protein</fullName>
    </submittedName>
</protein>
<gene>
    <name evidence="2" type="ORF">DFP87_12211</name>
</gene>
<dbReference type="EMBL" id="QNRM01000022">
    <property type="protein sequence ID" value="RBP11449.1"/>
    <property type="molecule type" value="Genomic_DNA"/>
</dbReference>
<keyword evidence="3" id="KW-1185">Reference proteome</keyword>
<organism evidence="2 3">
    <name type="scientific">Achromobacter marplatensis</name>
    <dbReference type="NCBI Taxonomy" id="470868"/>
    <lineage>
        <taxon>Bacteria</taxon>
        <taxon>Pseudomonadati</taxon>
        <taxon>Pseudomonadota</taxon>
        <taxon>Betaproteobacteria</taxon>
        <taxon>Burkholderiales</taxon>
        <taxon>Alcaligenaceae</taxon>
        <taxon>Achromobacter</taxon>
    </lineage>
</organism>
<comment type="caution">
    <text evidence="2">The sequence shown here is derived from an EMBL/GenBank/DDBJ whole genome shotgun (WGS) entry which is preliminary data.</text>
</comment>
<evidence type="ECO:0000313" key="3">
    <source>
        <dbReference type="Proteomes" id="UP000252124"/>
    </source>
</evidence>
<name>A0ABX9FWF6_9BURK</name>
<reference evidence="2 3" key="1">
    <citation type="submission" date="2018-06" db="EMBL/GenBank/DDBJ databases">
        <title>Genomic Encyclopedia of Type Strains, Phase III (KMG-III): the genomes of soil and plant-associated and newly described type strains.</title>
        <authorList>
            <person name="Whitman W."/>
        </authorList>
    </citation>
    <scope>NUCLEOTIDE SEQUENCE [LARGE SCALE GENOMIC DNA]</scope>
    <source>
        <strain evidence="2 3">CECT 7342</strain>
    </source>
</reference>
<accession>A0ABX9FWF6</accession>
<sequence length="36" mass="4178">MGEARDGRRKNKDTQRAQPIKRRRVLGWFGHNATVA</sequence>
<evidence type="ECO:0000256" key="1">
    <source>
        <dbReference type="SAM" id="MobiDB-lite"/>
    </source>
</evidence>
<evidence type="ECO:0000313" key="2">
    <source>
        <dbReference type="EMBL" id="RBP11449.1"/>
    </source>
</evidence>